<dbReference type="Pfam" id="PF04170">
    <property type="entry name" value="NlpE"/>
    <property type="match status" value="1"/>
</dbReference>
<protein>
    <recommendedName>
        <fullName evidence="3">Copper resistance protein NlpE</fullName>
    </recommendedName>
</protein>
<evidence type="ECO:0008006" key="3">
    <source>
        <dbReference type="Google" id="ProtNLM"/>
    </source>
</evidence>
<evidence type="ECO:0000313" key="1">
    <source>
        <dbReference type="EMBL" id="KGK12240.1"/>
    </source>
</evidence>
<evidence type="ECO:0000313" key="2">
    <source>
        <dbReference type="Proteomes" id="UP000029994"/>
    </source>
</evidence>
<keyword evidence="2" id="KW-1185">Reference proteome</keyword>
<comment type="caution">
    <text evidence="1">The sequence shown here is derived from an EMBL/GenBank/DDBJ whole genome shotgun (WGS) entry which is preliminary data.</text>
</comment>
<dbReference type="Proteomes" id="UP000029994">
    <property type="component" value="Unassembled WGS sequence"/>
</dbReference>
<dbReference type="EMBL" id="JMCG01000001">
    <property type="protein sequence ID" value="KGK12240.1"/>
    <property type="molecule type" value="Genomic_DNA"/>
</dbReference>
<dbReference type="STRING" id="29495.EA26_13325"/>
<sequence>MKINAIVALGIASLLLGCQSSENLSADVQATKSEPVMSVADSEHNARNSLDWNGTYQGTLPCADCEGIEVSLTLNQDGTYQLIRNYLGEVSGQFTSQDRFHWDERGSVVILSGEDAPNQFFVGENVLFMLDRQGQRITGQLADLYRLSKQ</sequence>
<organism evidence="1 2">
    <name type="scientific">Vibrio navarrensis</name>
    <dbReference type="NCBI Taxonomy" id="29495"/>
    <lineage>
        <taxon>Bacteria</taxon>
        <taxon>Pseudomonadati</taxon>
        <taxon>Pseudomonadota</taxon>
        <taxon>Gammaproteobacteria</taxon>
        <taxon>Vibrionales</taxon>
        <taxon>Vibrionaceae</taxon>
        <taxon>Vibrio</taxon>
    </lineage>
</organism>
<accession>A0A099LVS9</accession>
<reference evidence="1 2" key="1">
    <citation type="submission" date="2014-04" db="EMBL/GenBank/DDBJ databases">
        <title>Genome sequencing of Vibrio navarrensis strains.</title>
        <authorList>
            <person name="Gladney L.M."/>
            <person name="Katz L.S."/>
            <person name="Marino-Ramirez L."/>
            <person name="Jordan I.K."/>
        </authorList>
    </citation>
    <scope>NUCLEOTIDE SEQUENCE [LARGE SCALE GENOMIC DNA]</scope>
    <source>
        <strain evidence="1 2">ATCC 51183</strain>
    </source>
</reference>
<dbReference type="AlphaFoldDB" id="A0A099LVS9"/>
<gene>
    <name evidence="1" type="ORF">EA26_13325</name>
</gene>
<dbReference type="GeneID" id="43684135"/>
<dbReference type="RefSeq" id="WP_052079753.1">
    <property type="nucleotide sequence ID" value="NZ_CP061844.1"/>
</dbReference>
<dbReference type="eggNOG" id="COG3015">
    <property type="taxonomic scope" value="Bacteria"/>
</dbReference>
<dbReference type="PROSITE" id="PS51257">
    <property type="entry name" value="PROKAR_LIPOPROTEIN"/>
    <property type="match status" value="1"/>
</dbReference>
<dbReference type="Gene3D" id="2.40.128.640">
    <property type="match status" value="1"/>
</dbReference>
<name>A0A099LVS9_9VIBR</name>
<dbReference type="InterPro" id="IPR007298">
    <property type="entry name" value="Cu-R_lipoprotein_NlpE"/>
</dbReference>
<proteinExistence type="predicted"/>